<dbReference type="OrthoDB" id="336415at2"/>
<organism evidence="4 5">
    <name type="scientific">Rubrivivax albus</name>
    <dbReference type="NCBI Taxonomy" id="2499835"/>
    <lineage>
        <taxon>Bacteria</taxon>
        <taxon>Pseudomonadati</taxon>
        <taxon>Pseudomonadota</taxon>
        <taxon>Betaproteobacteria</taxon>
        <taxon>Burkholderiales</taxon>
        <taxon>Sphaerotilaceae</taxon>
        <taxon>Rubrivivax</taxon>
    </lineage>
</organism>
<accession>A0A3S2TI13</accession>
<keyword evidence="2" id="KW-0012">Acyltransferase</keyword>
<name>A0A3S2TI13_9BURK</name>
<dbReference type="InterPro" id="IPR016181">
    <property type="entry name" value="Acyl_CoA_acyltransferase"/>
</dbReference>
<feature type="domain" description="N-acetyltransferase" evidence="3">
    <location>
        <begin position="2"/>
        <end position="163"/>
    </location>
</feature>
<dbReference type="SUPFAM" id="SSF55729">
    <property type="entry name" value="Acyl-CoA N-acyltransferases (Nat)"/>
    <property type="match status" value="1"/>
</dbReference>
<dbReference type="CDD" id="cd04301">
    <property type="entry name" value="NAT_SF"/>
    <property type="match status" value="1"/>
</dbReference>
<evidence type="ECO:0000313" key="5">
    <source>
        <dbReference type="Proteomes" id="UP000288178"/>
    </source>
</evidence>
<evidence type="ECO:0000256" key="2">
    <source>
        <dbReference type="ARBA" id="ARBA00023315"/>
    </source>
</evidence>
<evidence type="ECO:0000313" key="4">
    <source>
        <dbReference type="EMBL" id="RVT47061.1"/>
    </source>
</evidence>
<dbReference type="Pfam" id="PF00583">
    <property type="entry name" value="Acetyltransf_1"/>
    <property type="match status" value="1"/>
</dbReference>
<dbReference type="RefSeq" id="WP_128201674.1">
    <property type="nucleotide sequence ID" value="NZ_SACT01000023.1"/>
</dbReference>
<keyword evidence="5" id="KW-1185">Reference proteome</keyword>
<gene>
    <name evidence="4" type="ORF">ENE75_24395</name>
</gene>
<dbReference type="Proteomes" id="UP000288178">
    <property type="component" value="Unassembled WGS sequence"/>
</dbReference>
<dbReference type="InterPro" id="IPR050680">
    <property type="entry name" value="YpeA/RimI_acetyltransf"/>
</dbReference>
<evidence type="ECO:0000259" key="3">
    <source>
        <dbReference type="PROSITE" id="PS51186"/>
    </source>
</evidence>
<keyword evidence="1 4" id="KW-0808">Transferase</keyword>
<evidence type="ECO:0000256" key="1">
    <source>
        <dbReference type="ARBA" id="ARBA00022679"/>
    </source>
</evidence>
<dbReference type="EMBL" id="SACT01000023">
    <property type="protein sequence ID" value="RVT47061.1"/>
    <property type="molecule type" value="Genomic_DNA"/>
</dbReference>
<dbReference type="PANTHER" id="PTHR43420">
    <property type="entry name" value="ACETYLTRANSFERASE"/>
    <property type="match status" value="1"/>
</dbReference>
<dbReference type="GO" id="GO:0016747">
    <property type="term" value="F:acyltransferase activity, transferring groups other than amino-acyl groups"/>
    <property type="evidence" value="ECO:0007669"/>
    <property type="project" value="InterPro"/>
</dbReference>
<dbReference type="PROSITE" id="PS51186">
    <property type="entry name" value="GNAT"/>
    <property type="match status" value="1"/>
</dbReference>
<proteinExistence type="predicted"/>
<dbReference type="InterPro" id="IPR000182">
    <property type="entry name" value="GNAT_dom"/>
</dbReference>
<sequence length="165" mass="18145">MVEIVPVAEDLAASYRECLDVVAREKRYLAQIEALPLERIQGFVCESVATDAVQFMAVEGRQVVGWADIFPSWAHAVSHCGSLGMGVLPAYRGQGIGRRLLQACIAKAQAKGITRIELEVRADNERAIGLYKSLGFVQEATKRHAMRFDGVYYDALQMSLLQSAA</sequence>
<dbReference type="AlphaFoldDB" id="A0A3S2TI13"/>
<reference evidence="4 5" key="1">
    <citation type="submission" date="2019-01" db="EMBL/GenBank/DDBJ databases">
        <authorList>
            <person name="Chen W.-M."/>
        </authorList>
    </citation>
    <scope>NUCLEOTIDE SEQUENCE [LARGE SCALE GENOMIC DNA]</scope>
    <source>
        <strain evidence="4 5">ICH-3</strain>
    </source>
</reference>
<dbReference type="Gene3D" id="3.40.630.30">
    <property type="match status" value="1"/>
</dbReference>
<comment type="caution">
    <text evidence="4">The sequence shown here is derived from an EMBL/GenBank/DDBJ whole genome shotgun (WGS) entry which is preliminary data.</text>
</comment>
<protein>
    <submittedName>
        <fullName evidence="4">GNAT family N-acetyltransferase</fullName>
    </submittedName>
</protein>